<dbReference type="Gene3D" id="2.40.10.10">
    <property type="entry name" value="Trypsin-like serine proteases"/>
    <property type="match status" value="1"/>
</dbReference>
<feature type="region of interest" description="Disordered" evidence="1">
    <location>
        <begin position="1"/>
        <end position="97"/>
    </location>
</feature>
<accession>A0A8B6ES29</accession>
<feature type="compositionally biased region" description="Polar residues" evidence="1">
    <location>
        <begin position="42"/>
        <end position="58"/>
    </location>
</feature>
<feature type="compositionally biased region" description="Basic residues" evidence="1">
    <location>
        <begin position="1"/>
        <end position="14"/>
    </location>
</feature>
<dbReference type="AlphaFoldDB" id="A0A8B6ES29"/>
<sequence length="191" mass="21119">MGSKSSKSRGHKRSNTIVENYIKGDDNVIIDHTARRDPTPQPSCSSDTKGSAISNSVRNMIIGKRNRIEKGPPSSTLNDPSVNSKPRLSPTSKSSSDFLKITDDKDFIRNRRIVSKASHSVGIIRGPGGGGTGFRVGENYIMTARHVVINNIRHRTVNLLWMIQDKNISQYCQINKSDKAIEKLAKSTKDD</sequence>
<dbReference type="EMBL" id="UYJE01005647">
    <property type="protein sequence ID" value="VDI39046.1"/>
    <property type="molecule type" value="Genomic_DNA"/>
</dbReference>
<dbReference type="Proteomes" id="UP000596742">
    <property type="component" value="Unassembled WGS sequence"/>
</dbReference>
<dbReference type="OrthoDB" id="6161244at2759"/>
<proteinExistence type="predicted"/>
<name>A0A8B6ES29_MYTGA</name>
<protein>
    <recommendedName>
        <fullName evidence="4">Serine protease</fullName>
    </recommendedName>
</protein>
<reference evidence="2" key="1">
    <citation type="submission" date="2018-11" db="EMBL/GenBank/DDBJ databases">
        <authorList>
            <person name="Alioto T."/>
            <person name="Alioto T."/>
        </authorList>
    </citation>
    <scope>NUCLEOTIDE SEQUENCE</scope>
</reference>
<dbReference type="InterPro" id="IPR043504">
    <property type="entry name" value="Peptidase_S1_PA_chymotrypsin"/>
</dbReference>
<comment type="caution">
    <text evidence="2">The sequence shown here is derived from an EMBL/GenBank/DDBJ whole genome shotgun (WGS) entry which is preliminary data.</text>
</comment>
<dbReference type="InterPro" id="IPR009003">
    <property type="entry name" value="Peptidase_S1_PA"/>
</dbReference>
<gene>
    <name evidence="2" type="ORF">MGAL_10B080558</name>
</gene>
<evidence type="ECO:0000256" key="1">
    <source>
        <dbReference type="SAM" id="MobiDB-lite"/>
    </source>
</evidence>
<keyword evidence="3" id="KW-1185">Reference proteome</keyword>
<evidence type="ECO:0008006" key="4">
    <source>
        <dbReference type="Google" id="ProtNLM"/>
    </source>
</evidence>
<organism evidence="2 3">
    <name type="scientific">Mytilus galloprovincialis</name>
    <name type="common">Mediterranean mussel</name>
    <dbReference type="NCBI Taxonomy" id="29158"/>
    <lineage>
        <taxon>Eukaryota</taxon>
        <taxon>Metazoa</taxon>
        <taxon>Spiralia</taxon>
        <taxon>Lophotrochozoa</taxon>
        <taxon>Mollusca</taxon>
        <taxon>Bivalvia</taxon>
        <taxon>Autobranchia</taxon>
        <taxon>Pteriomorphia</taxon>
        <taxon>Mytilida</taxon>
        <taxon>Mytiloidea</taxon>
        <taxon>Mytilidae</taxon>
        <taxon>Mytilinae</taxon>
        <taxon>Mytilus</taxon>
    </lineage>
</organism>
<feature type="compositionally biased region" description="Polar residues" evidence="1">
    <location>
        <begin position="73"/>
        <end position="97"/>
    </location>
</feature>
<evidence type="ECO:0000313" key="2">
    <source>
        <dbReference type="EMBL" id="VDI39046.1"/>
    </source>
</evidence>
<dbReference type="SUPFAM" id="SSF50494">
    <property type="entry name" value="Trypsin-like serine proteases"/>
    <property type="match status" value="1"/>
</dbReference>
<evidence type="ECO:0000313" key="3">
    <source>
        <dbReference type="Proteomes" id="UP000596742"/>
    </source>
</evidence>